<evidence type="ECO:0000313" key="3">
    <source>
        <dbReference type="Proteomes" id="UP001152797"/>
    </source>
</evidence>
<keyword evidence="3" id="KW-1185">Reference proteome</keyword>
<evidence type="ECO:0000313" key="2">
    <source>
        <dbReference type="EMBL" id="CAL4781966.1"/>
    </source>
</evidence>
<gene>
    <name evidence="1" type="ORF">C1SCF055_LOCUS21288</name>
</gene>
<proteinExistence type="predicted"/>
<accession>A0A9P1FYS5</accession>
<sequence length="159" mass="18026">MTEKKESKKVAAQAFTEKLNATPASCSEADRFREADDRFKSCATDRLQALLGYEKISEVPVEVKSTLEAWCLLHGKEASIEQCLKLVREEPADFKLVGMSDLNYMAPEELDDLEKRTKDLSIVKETKEAEVAEMMLEWLQAAMSLHRWAQTTRAVAPQE</sequence>
<dbReference type="AlphaFoldDB" id="A0A9P1FYS5"/>
<organism evidence="1">
    <name type="scientific">Cladocopium goreaui</name>
    <dbReference type="NCBI Taxonomy" id="2562237"/>
    <lineage>
        <taxon>Eukaryota</taxon>
        <taxon>Sar</taxon>
        <taxon>Alveolata</taxon>
        <taxon>Dinophyceae</taxon>
        <taxon>Suessiales</taxon>
        <taxon>Symbiodiniaceae</taxon>
        <taxon>Cladocopium</taxon>
    </lineage>
</organism>
<comment type="caution">
    <text evidence="1">The sequence shown here is derived from an EMBL/GenBank/DDBJ whole genome shotgun (WGS) entry which is preliminary data.</text>
</comment>
<dbReference type="OrthoDB" id="10450573at2759"/>
<dbReference type="EMBL" id="CAMXCT030001979">
    <property type="protein sequence ID" value="CAL4781966.1"/>
    <property type="molecule type" value="Genomic_DNA"/>
</dbReference>
<evidence type="ECO:0000313" key="1">
    <source>
        <dbReference type="EMBL" id="CAI3994654.1"/>
    </source>
</evidence>
<protein>
    <submittedName>
        <fullName evidence="1">Uncharacterized protein</fullName>
    </submittedName>
</protein>
<name>A0A9P1FYS5_9DINO</name>
<dbReference type="EMBL" id="CAMXCT010001979">
    <property type="protein sequence ID" value="CAI3994654.1"/>
    <property type="molecule type" value="Genomic_DNA"/>
</dbReference>
<dbReference type="EMBL" id="CAMXCT020001979">
    <property type="protein sequence ID" value="CAL1148029.1"/>
    <property type="molecule type" value="Genomic_DNA"/>
</dbReference>
<dbReference type="Proteomes" id="UP001152797">
    <property type="component" value="Unassembled WGS sequence"/>
</dbReference>
<reference evidence="1" key="1">
    <citation type="submission" date="2022-10" db="EMBL/GenBank/DDBJ databases">
        <authorList>
            <person name="Chen Y."/>
            <person name="Dougan E. K."/>
            <person name="Chan C."/>
            <person name="Rhodes N."/>
            <person name="Thang M."/>
        </authorList>
    </citation>
    <scope>NUCLEOTIDE SEQUENCE</scope>
</reference>
<reference evidence="2 3" key="2">
    <citation type="submission" date="2024-05" db="EMBL/GenBank/DDBJ databases">
        <authorList>
            <person name="Chen Y."/>
            <person name="Shah S."/>
            <person name="Dougan E. K."/>
            <person name="Thang M."/>
            <person name="Chan C."/>
        </authorList>
    </citation>
    <scope>NUCLEOTIDE SEQUENCE [LARGE SCALE GENOMIC DNA]</scope>
</reference>